<dbReference type="EMBL" id="JEXD01000028">
    <property type="protein sequence ID" value="EXC06123.1"/>
    <property type="molecule type" value="Genomic_DNA"/>
</dbReference>
<sequence length="107" mass="12382">MDSRWIEAQRLEMEKLISPELIKSRDLARQSYFDHMEKEMADHVSRSIEPLSGKKQSTLVELRESIEKLAQKYKQDAHSSSLFGDQDKARVYNCFANQLDHLLKGGA</sequence>
<dbReference type="Proteomes" id="UP000021108">
    <property type="component" value="Unassembled WGS sequence"/>
</dbReference>
<evidence type="ECO:0000313" key="3">
    <source>
        <dbReference type="Proteomes" id="UP000021108"/>
    </source>
</evidence>
<organism evidence="1 3">
    <name type="scientific">Acinetobacter baumannii 625974</name>
    <dbReference type="NCBI Taxonomy" id="1310607"/>
    <lineage>
        <taxon>Bacteria</taxon>
        <taxon>Pseudomonadati</taxon>
        <taxon>Pseudomonadota</taxon>
        <taxon>Gammaproteobacteria</taxon>
        <taxon>Moraxellales</taxon>
        <taxon>Moraxellaceae</taxon>
        <taxon>Acinetobacter</taxon>
        <taxon>Acinetobacter calcoaceticus/baumannii complex</taxon>
    </lineage>
</organism>
<dbReference type="AlphaFoldDB" id="A0A009Q4F6"/>
<name>A0A009Q4F6_ACIBA</name>
<protein>
    <submittedName>
        <fullName evidence="1">Uncharacterized protein</fullName>
    </submittedName>
</protein>
<accession>A0A009Q4F6</accession>
<dbReference type="PATRIC" id="fig|1310607.3.peg.2787"/>
<evidence type="ECO:0000313" key="1">
    <source>
        <dbReference type="EMBL" id="EXC04237.1"/>
    </source>
</evidence>
<comment type="caution">
    <text evidence="1">The sequence shown here is derived from an EMBL/GenBank/DDBJ whole genome shotgun (WGS) entry which is preliminary data.</text>
</comment>
<reference evidence="1 3" key="1">
    <citation type="submission" date="2014-02" db="EMBL/GenBank/DDBJ databases">
        <title>Comparative genomics and transcriptomics to identify genetic mechanisms underlying the emergence of carbapenem resistant Acinetobacter baumannii (CRAb).</title>
        <authorList>
            <person name="Harris A.D."/>
            <person name="Johnson K.J."/>
            <person name="George J."/>
            <person name="Shefchek K."/>
            <person name="Daugherty S.C."/>
            <person name="Parankush S."/>
            <person name="Sadzewicz L."/>
            <person name="Tallon L."/>
            <person name="Sengamalay N."/>
            <person name="Hazen T.H."/>
            <person name="Rasko D.A."/>
        </authorList>
    </citation>
    <scope>NUCLEOTIDE SEQUENCE [LARGE SCALE GENOMIC DNA]</scope>
    <source>
        <strain evidence="1 3">625974</strain>
    </source>
</reference>
<dbReference type="EMBL" id="JEXD01000069">
    <property type="protein sequence ID" value="EXC04237.1"/>
    <property type="molecule type" value="Genomic_DNA"/>
</dbReference>
<proteinExistence type="predicted"/>
<dbReference type="RefSeq" id="WP_032059722.1">
    <property type="nucleotide sequence ID" value="NZ_JEXD01000028.1"/>
</dbReference>
<evidence type="ECO:0000313" key="2">
    <source>
        <dbReference type="EMBL" id="EXC06123.1"/>
    </source>
</evidence>
<gene>
    <name evidence="2" type="ORF">J506_2877</name>
    <name evidence="1" type="ORF">J506_3907</name>
</gene>